<dbReference type="PANTHER" id="PTHR31190:SF134">
    <property type="entry name" value="ETHYLENE-RESPONSIVE TRANSCRIPTION FACTOR ERF098-LIKE"/>
    <property type="match status" value="1"/>
</dbReference>
<keyword evidence="6" id="KW-0539">Nucleus</keyword>
<dbReference type="PANTHER" id="PTHR31190">
    <property type="entry name" value="DNA-BINDING DOMAIN"/>
    <property type="match status" value="1"/>
</dbReference>
<gene>
    <name evidence="8" type="ORF">CDL12_04165</name>
</gene>
<evidence type="ECO:0000313" key="8">
    <source>
        <dbReference type="EMBL" id="PIN23116.1"/>
    </source>
</evidence>
<evidence type="ECO:0000256" key="3">
    <source>
        <dbReference type="ARBA" id="ARBA00023015"/>
    </source>
</evidence>
<dbReference type="STRING" id="429701.A0A2G9I034"/>
<reference evidence="9" key="1">
    <citation type="journal article" date="2018" name="Gigascience">
        <title>Genome assembly of the Pink Ipe (Handroanthus impetiginosus, Bignoniaceae), a highly valued, ecologically keystone Neotropical timber forest tree.</title>
        <authorList>
            <person name="Silva-Junior O.B."/>
            <person name="Grattapaglia D."/>
            <person name="Novaes E."/>
            <person name="Collevatti R.G."/>
        </authorList>
    </citation>
    <scope>NUCLEOTIDE SEQUENCE [LARGE SCALE GENOMIC DNA]</scope>
    <source>
        <strain evidence="9">cv. UFG-1</strain>
    </source>
</reference>
<keyword evidence="3" id="KW-0805">Transcription regulation</keyword>
<dbReference type="GO" id="GO:0009873">
    <property type="term" value="P:ethylene-activated signaling pathway"/>
    <property type="evidence" value="ECO:0007669"/>
    <property type="project" value="InterPro"/>
</dbReference>
<dbReference type="InterPro" id="IPR036955">
    <property type="entry name" value="AP2/ERF_dom_sf"/>
</dbReference>
<dbReference type="InterPro" id="IPR044808">
    <property type="entry name" value="ERF_plant"/>
</dbReference>
<dbReference type="CDD" id="cd00018">
    <property type="entry name" value="AP2"/>
    <property type="match status" value="1"/>
</dbReference>
<dbReference type="FunFam" id="3.30.730.10:FF:000001">
    <property type="entry name" value="Ethylene-responsive transcription factor 2"/>
    <property type="match status" value="1"/>
</dbReference>
<dbReference type="PRINTS" id="PR00367">
    <property type="entry name" value="ETHRSPELEMNT"/>
</dbReference>
<dbReference type="GO" id="GO:0006952">
    <property type="term" value="P:defense response"/>
    <property type="evidence" value="ECO:0007669"/>
    <property type="project" value="UniProtKB-KW"/>
</dbReference>
<dbReference type="GO" id="GO:0003700">
    <property type="term" value="F:DNA-binding transcription factor activity"/>
    <property type="evidence" value="ECO:0007669"/>
    <property type="project" value="InterPro"/>
</dbReference>
<proteinExistence type="predicted"/>
<sequence length="210" mass="23740">MRYCLAQVPKELTCLAKKYQTIYILMEAAKDSKELKYRGIRRRPWGKFAAEIRDPNRNGARLWLGTFETAEEAARAYDRAAFALRGHQAILNFPNDSHYKNGLGWCRPVAPGISGVNTQAGPSQLLNALPSDSAVVQEEEGRSEGPDGQIIQFEYLDNELLEELLGTQFQGHDNLQLRINPAFESRFIVFEVMRWDSANDGSNVTPKSQY</sequence>
<evidence type="ECO:0000256" key="2">
    <source>
        <dbReference type="ARBA" id="ARBA00022821"/>
    </source>
</evidence>
<dbReference type="Proteomes" id="UP000231279">
    <property type="component" value="Unassembled WGS sequence"/>
</dbReference>
<dbReference type="Pfam" id="PF00847">
    <property type="entry name" value="AP2"/>
    <property type="match status" value="1"/>
</dbReference>
<dbReference type="SUPFAM" id="SSF54171">
    <property type="entry name" value="DNA-binding domain"/>
    <property type="match status" value="1"/>
</dbReference>
<evidence type="ECO:0000256" key="5">
    <source>
        <dbReference type="ARBA" id="ARBA00023163"/>
    </source>
</evidence>
<accession>A0A2G9I034</accession>
<keyword evidence="9" id="KW-1185">Reference proteome</keyword>
<dbReference type="AlphaFoldDB" id="A0A2G9I034"/>
<dbReference type="InterPro" id="IPR016177">
    <property type="entry name" value="DNA-bd_dom_sf"/>
</dbReference>
<keyword evidence="2" id="KW-0611">Plant defense</keyword>
<evidence type="ECO:0000313" key="9">
    <source>
        <dbReference type="Proteomes" id="UP000231279"/>
    </source>
</evidence>
<evidence type="ECO:0000259" key="7">
    <source>
        <dbReference type="PROSITE" id="PS51032"/>
    </source>
</evidence>
<organism evidence="8 9">
    <name type="scientific">Handroanthus impetiginosus</name>
    <dbReference type="NCBI Taxonomy" id="429701"/>
    <lineage>
        <taxon>Eukaryota</taxon>
        <taxon>Viridiplantae</taxon>
        <taxon>Streptophyta</taxon>
        <taxon>Embryophyta</taxon>
        <taxon>Tracheophyta</taxon>
        <taxon>Spermatophyta</taxon>
        <taxon>Magnoliopsida</taxon>
        <taxon>eudicotyledons</taxon>
        <taxon>Gunneridae</taxon>
        <taxon>Pentapetalae</taxon>
        <taxon>asterids</taxon>
        <taxon>lamiids</taxon>
        <taxon>Lamiales</taxon>
        <taxon>Bignoniaceae</taxon>
        <taxon>Crescentiina</taxon>
        <taxon>Tabebuia alliance</taxon>
        <taxon>Handroanthus</taxon>
    </lineage>
</organism>
<name>A0A2G9I034_9LAMI</name>
<dbReference type="GO" id="GO:0003677">
    <property type="term" value="F:DNA binding"/>
    <property type="evidence" value="ECO:0007669"/>
    <property type="project" value="UniProtKB-KW"/>
</dbReference>
<dbReference type="OrthoDB" id="10038011at2759"/>
<comment type="caution">
    <text evidence="8">The sequence shown here is derived from an EMBL/GenBank/DDBJ whole genome shotgun (WGS) entry which is preliminary data.</text>
</comment>
<protein>
    <recommendedName>
        <fullName evidence="7">AP2/ERF domain-containing protein</fullName>
    </recommendedName>
</protein>
<dbReference type="Gene3D" id="3.30.730.10">
    <property type="entry name" value="AP2/ERF domain"/>
    <property type="match status" value="1"/>
</dbReference>
<keyword evidence="4" id="KW-0238">DNA-binding</keyword>
<dbReference type="InterPro" id="IPR001471">
    <property type="entry name" value="AP2/ERF_dom"/>
</dbReference>
<evidence type="ECO:0000256" key="6">
    <source>
        <dbReference type="ARBA" id="ARBA00023242"/>
    </source>
</evidence>
<feature type="domain" description="AP2/ERF" evidence="7">
    <location>
        <begin position="36"/>
        <end position="94"/>
    </location>
</feature>
<dbReference type="GO" id="GO:0005634">
    <property type="term" value="C:nucleus"/>
    <property type="evidence" value="ECO:0007669"/>
    <property type="project" value="UniProtKB-SubCell"/>
</dbReference>
<evidence type="ECO:0000256" key="4">
    <source>
        <dbReference type="ARBA" id="ARBA00023125"/>
    </source>
</evidence>
<dbReference type="SMART" id="SM00380">
    <property type="entry name" value="AP2"/>
    <property type="match status" value="1"/>
</dbReference>
<evidence type="ECO:0000256" key="1">
    <source>
        <dbReference type="ARBA" id="ARBA00004123"/>
    </source>
</evidence>
<dbReference type="PROSITE" id="PS51032">
    <property type="entry name" value="AP2_ERF"/>
    <property type="match status" value="1"/>
</dbReference>
<keyword evidence="5" id="KW-0804">Transcription</keyword>
<comment type="subcellular location">
    <subcellularLocation>
        <location evidence="1">Nucleus</location>
    </subcellularLocation>
</comment>
<dbReference type="EMBL" id="NKXS01000625">
    <property type="protein sequence ID" value="PIN23116.1"/>
    <property type="molecule type" value="Genomic_DNA"/>
</dbReference>